<dbReference type="CDD" id="cd02440">
    <property type="entry name" value="AdoMet_MTases"/>
    <property type="match status" value="1"/>
</dbReference>
<dbReference type="GO" id="GO:0042409">
    <property type="term" value="F:caffeoyl-CoA O-methyltransferase activity"/>
    <property type="evidence" value="ECO:0007669"/>
    <property type="project" value="UniProtKB-EC"/>
</dbReference>
<protein>
    <submittedName>
        <fullName evidence="4">Caffeoyl-CoA O-methyltransferase</fullName>
        <ecNumber evidence="4">2.1.1.104</ecNumber>
    </submittedName>
</protein>
<dbReference type="OrthoDB" id="9799672at2"/>
<dbReference type="InterPro" id="IPR029063">
    <property type="entry name" value="SAM-dependent_MTases_sf"/>
</dbReference>
<keyword evidence="5" id="KW-1185">Reference proteome</keyword>
<accession>D3PBP9</accession>
<dbReference type="eggNOG" id="COG4122">
    <property type="taxonomic scope" value="Bacteria"/>
</dbReference>
<keyword evidence="2 4" id="KW-0808">Transferase</keyword>
<evidence type="ECO:0000313" key="5">
    <source>
        <dbReference type="Proteomes" id="UP000001520"/>
    </source>
</evidence>
<dbReference type="PROSITE" id="PS51682">
    <property type="entry name" value="SAM_OMT_I"/>
    <property type="match status" value="1"/>
</dbReference>
<reference evidence="4 5" key="1">
    <citation type="journal article" date="2010" name="DNA Res.">
        <title>Bacterial lifestyle in a deep-sea hydrothermal vent chimney revealed by the genome sequence of the thermophilic bacterium Deferribacter desulfuricans SSM1.</title>
        <authorList>
            <person name="Takaki Y."/>
            <person name="Shimamura S."/>
            <person name="Nakagawa S."/>
            <person name="Fukuhara Y."/>
            <person name="Horikawa H."/>
            <person name="Ankai A."/>
            <person name="Harada T."/>
            <person name="Hosoyama A."/>
            <person name="Oguchi A."/>
            <person name="Fukui S."/>
            <person name="Fujita N."/>
            <person name="Takami H."/>
            <person name="Takai K."/>
        </authorList>
    </citation>
    <scope>NUCLEOTIDE SEQUENCE [LARGE SCALE GENOMIC DNA]</scope>
    <source>
        <strain evidence="5">DSM 14783 / JCM 11476 / NBRC 101012 / SSM1</strain>
    </source>
</reference>
<dbReference type="InterPro" id="IPR002935">
    <property type="entry name" value="SAM_O-MeTrfase"/>
</dbReference>
<dbReference type="SUPFAM" id="SSF53335">
    <property type="entry name" value="S-adenosyl-L-methionine-dependent methyltransferases"/>
    <property type="match status" value="1"/>
</dbReference>
<dbReference type="RefSeq" id="WP_013007270.1">
    <property type="nucleotide sequence ID" value="NC_013939.1"/>
</dbReference>
<dbReference type="EC" id="2.1.1.104" evidence="4"/>
<dbReference type="Proteomes" id="UP000001520">
    <property type="component" value="Chromosome"/>
</dbReference>
<organism evidence="4 5">
    <name type="scientific">Deferribacter desulfuricans (strain DSM 14783 / JCM 11476 / NBRC 101012 / SSM1)</name>
    <dbReference type="NCBI Taxonomy" id="639282"/>
    <lineage>
        <taxon>Bacteria</taxon>
        <taxon>Pseudomonadati</taxon>
        <taxon>Deferribacterota</taxon>
        <taxon>Deferribacteres</taxon>
        <taxon>Deferribacterales</taxon>
        <taxon>Deferribacteraceae</taxon>
        <taxon>Deferribacter</taxon>
    </lineage>
</organism>
<dbReference type="Gene3D" id="3.40.50.150">
    <property type="entry name" value="Vaccinia Virus protein VP39"/>
    <property type="match status" value="1"/>
</dbReference>
<dbReference type="EMBL" id="AP011529">
    <property type="protein sequence ID" value="BAI80022.1"/>
    <property type="molecule type" value="Genomic_DNA"/>
</dbReference>
<dbReference type="AlphaFoldDB" id="D3PBP9"/>
<dbReference type="PANTHER" id="PTHR10509">
    <property type="entry name" value="O-METHYLTRANSFERASE-RELATED"/>
    <property type="match status" value="1"/>
</dbReference>
<evidence type="ECO:0000256" key="2">
    <source>
        <dbReference type="ARBA" id="ARBA00022679"/>
    </source>
</evidence>
<dbReference type="HOGENOM" id="CLU_067676_4_0_0"/>
<name>D3PBP9_DEFDS</name>
<sequence length="208" mass="24346">MKSSVMMTHVVKFLSEFASDEFDEIKSYSVEKMIPAVEKCVAEFLKFMVKLKNPNKILEIGTGAGYATAHLALYGKEVTTVEYNPERLEKAKDFLKDFDNITFIYENAKEYLKKCNDKFDFVFVDGVKRDYLEYFFLLKPHLNDGAFLIFDDVLFYGMVLDEDCEIPFKYRKTVEMLREFIFEMTTKYKDNCNILPIGNGLLLLNYEC</sequence>
<dbReference type="GO" id="GO:0032259">
    <property type="term" value="P:methylation"/>
    <property type="evidence" value="ECO:0007669"/>
    <property type="project" value="UniProtKB-KW"/>
</dbReference>
<evidence type="ECO:0000256" key="3">
    <source>
        <dbReference type="ARBA" id="ARBA00022691"/>
    </source>
</evidence>
<dbReference type="InterPro" id="IPR050362">
    <property type="entry name" value="Cation-dep_OMT"/>
</dbReference>
<keyword evidence="3" id="KW-0949">S-adenosyl-L-methionine</keyword>
<evidence type="ECO:0000313" key="4">
    <source>
        <dbReference type="EMBL" id="BAI80022.1"/>
    </source>
</evidence>
<dbReference type="KEGG" id="ddf:DEFDS_0528"/>
<dbReference type="STRING" id="639282.DEFDS_0528"/>
<keyword evidence="1 4" id="KW-0489">Methyltransferase</keyword>
<dbReference type="PANTHER" id="PTHR10509:SF14">
    <property type="entry name" value="CAFFEOYL-COA O-METHYLTRANSFERASE 3-RELATED"/>
    <property type="match status" value="1"/>
</dbReference>
<gene>
    <name evidence="4" type="ordered locus">DEFDS_0528</name>
</gene>
<proteinExistence type="predicted"/>
<dbReference type="Pfam" id="PF01596">
    <property type="entry name" value="Methyltransf_3"/>
    <property type="match status" value="1"/>
</dbReference>
<evidence type="ECO:0000256" key="1">
    <source>
        <dbReference type="ARBA" id="ARBA00022603"/>
    </source>
</evidence>